<dbReference type="InterPro" id="IPR005802">
    <property type="entry name" value="ADC_synth_comp_1"/>
</dbReference>
<evidence type="ECO:0000256" key="4">
    <source>
        <dbReference type="ARBA" id="ARBA00022962"/>
    </source>
</evidence>
<evidence type="ECO:0000256" key="5">
    <source>
        <dbReference type="SAM" id="MobiDB-lite"/>
    </source>
</evidence>
<keyword evidence="4" id="KW-0315">Glutamine amidotransferase</keyword>
<dbReference type="Proteomes" id="UP001520140">
    <property type="component" value="Unassembled WGS sequence"/>
</dbReference>
<dbReference type="PRINTS" id="PR00097">
    <property type="entry name" value="ANTSNTHASEII"/>
</dbReference>
<dbReference type="NCBIfam" id="TIGR00553">
    <property type="entry name" value="pabB"/>
    <property type="match status" value="1"/>
</dbReference>
<organism evidence="9 10">
    <name type="scientific">Rhodococcoides kroppenstedtii</name>
    <dbReference type="NCBI Taxonomy" id="293050"/>
    <lineage>
        <taxon>Bacteria</taxon>
        <taxon>Bacillati</taxon>
        <taxon>Actinomycetota</taxon>
        <taxon>Actinomycetes</taxon>
        <taxon>Mycobacteriales</taxon>
        <taxon>Nocardiaceae</taxon>
        <taxon>Rhodococcoides</taxon>
    </lineage>
</organism>
<dbReference type="PRINTS" id="PR00099">
    <property type="entry name" value="CPSGATASE"/>
</dbReference>
<dbReference type="GO" id="GO:0046820">
    <property type="term" value="F:4-amino-4-deoxychorismate synthase activity"/>
    <property type="evidence" value="ECO:0007669"/>
    <property type="project" value="UniProtKB-EC"/>
</dbReference>
<name>A0ABS7NS23_9NOCA</name>
<evidence type="ECO:0000256" key="3">
    <source>
        <dbReference type="ARBA" id="ARBA00022679"/>
    </source>
</evidence>
<dbReference type="CDD" id="cd01743">
    <property type="entry name" value="GATase1_Anthranilate_Synthase"/>
    <property type="match status" value="1"/>
</dbReference>
<dbReference type="InterPro" id="IPR015890">
    <property type="entry name" value="Chorismate_C"/>
</dbReference>
<evidence type="ECO:0000259" key="7">
    <source>
        <dbReference type="Pfam" id="PF00425"/>
    </source>
</evidence>
<feature type="region of interest" description="Disordered" evidence="5">
    <location>
        <begin position="710"/>
        <end position="735"/>
    </location>
</feature>
<sequence length="735" mass="78336">MPRRRPPGRRAARRLDTLLTRVLLVDNVDSFTYNLAELLAAVTGERPTVVRNDVDFASLDLASYDAVVISPGPGNPERPADFGVCARILEETTVPVLGVCLGHQGIAAAHGGRVVRATEPMHGRLSRIRHTGTGLFEGLDQPLSVVRYHSLVVADLPDELSVTAWTEDGVPMALQHATLPRWGVQFHPESIESAGGHRLIANFLGLARAAALPTPRPAEHSAAAGSTPVSPAAAPRYVVHVREVGVDPDPRAVYDAVTGGDQGRFWLDGSVEPDARFTIVGDCRGPLAEYVTYDVDTTTVTVVGSDGSTRSVHTPFFDYLDASLRERAVAPDDDLPFDFRLGYVGYLGYELKAETGGQAVHSSSDPDAALVFADRAVVLDHDGRRAFALALGDGTAAADGAARRWLDETEATLRRLPCAGRIADPAPIASHPTDAGLDLRHDHAAYVDLIADCRSEIAAGESYEVCLTNVAHSSITVDPLSTFDHLRTISPVPYGALLEFDGLSVVSTSPERFLRIDTAGVVESKPIKGTRPRGATAGADAALRDELLASEKDRAENLMIVDLVRNDLSRVCATGSVHVPVLFGIESYATVHQMVSTVRGTLTDASAVECVRAMFPGGSMTGAPKVRTMEIIDRLEAGPRGVYSGSVGYLSLNGTADLSIVIRTLVVTPDGARFGIGGAITALSDPEEEFEETLVKAATMGRALAFAPVHTAPPPAAHRPALPRRRRPAVRQQHT</sequence>
<dbReference type="SUPFAM" id="SSF52317">
    <property type="entry name" value="Class I glutamine amidotransferase-like"/>
    <property type="match status" value="1"/>
</dbReference>
<dbReference type="Pfam" id="PF04715">
    <property type="entry name" value="Anth_synt_I_N"/>
    <property type="match status" value="1"/>
</dbReference>
<proteinExistence type="inferred from homology"/>
<dbReference type="Gene3D" id="3.40.50.880">
    <property type="match status" value="1"/>
</dbReference>
<evidence type="ECO:0000259" key="6">
    <source>
        <dbReference type="Pfam" id="PF00117"/>
    </source>
</evidence>
<dbReference type="Pfam" id="PF00425">
    <property type="entry name" value="Chorismate_bind"/>
    <property type="match status" value="1"/>
</dbReference>
<keyword evidence="9" id="KW-0032">Aminotransferase</keyword>
<dbReference type="EMBL" id="JABUKG010000007">
    <property type="protein sequence ID" value="MBY6320818.1"/>
    <property type="molecule type" value="Genomic_DNA"/>
</dbReference>
<dbReference type="NCBIfam" id="TIGR00566">
    <property type="entry name" value="trpG_papA"/>
    <property type="match status" value="1"/>
</dbReference>
<evidence type="ECO:0000259" key="8">
    <source>
        <dbReference type="Pfam" id="PF04715"/>
    </source>
</evidence>
<keyword evidence="3 9" id="KW-0808">Transferase</keyword>
<comment type="similarity">
    <text evidence="1">In the C-terminal section; belongs to the anthranilate synthase component I family.</text>
</comment>
<dbReference type="PRINTS" id="PR00096">
    <property type="entry name" value="GATASE"/>
</dbReference>
<dbReference type="PROSITE" id="PS51273">
    <property type="entry name" value="GATASE_TYPE_1"/>
    <property type="match status" value="1"/>
</dbReference>
<dbReference type="InterPro" id="IPR006805">
    <property type="entry name" value="Anth_synth_I_N"/>
</dbReference>
<feature type="domain" description="Chorismate-utilising enzyme C-terminal" evidence="7">
    <location>
        <begin position="443"/>
        <end position="696"/>
    </location>
</feature>
<protein>
    <recommendedName>
        <fullName evidence="2">aminodeoxychorismate synthase</fullName>
        <ecNumber evidence="2">2.6.1.85</ecNumber>
    </recommendedName>
</protein>
<feature type="domain" description="Anthranilate synthase component I N-terminal" evidence="8">
    <location>
        <begin position="249"/>
        <end position="385"/>
    </location>
</feature>
<dbReference type="Gene3D" id="3.60.120.10">
    <property type="entry name" value="Anthranilate synthase"/>
    <property type="match status" value="1"/>
</dbReference>
<feature type="compositionally biased region" description="Basic residues" evidence="5">
    <location>
        <begin position="721"/>
        <end position="735"/>
    </location>
</feature>
<evidence type="ECO:0000313" key="10">
    <source>
        <dbReference type="Proteomes" id="UP001520140"/>
    </source>
</evidence>
<dbReference type="InterPro" id="IPR017926">
    <property type="entry name" value="GATASE"/>
</dbReference>
<dbReference type="EC" id="2.6.1.85" evidence="2"/>
<dbReference type="PANTHER" id="PTHR11236">
    <property type="entry name" value="AMINOBENZOATE/ANTHRANILATE SYNTHASE"/>
    <property type="match status" value="1"/>
</dbReference>
<dbReference type="InterPro" id="IPR005801">
    <property type="entry name" value="ADC_synthase"/>
</dbReference>
<dbReference type="InterPro" id="IPR029062">
    <property type="entry name" value="Class_I_gatase-like"/>
</dbReference>
<dbReference type="InterPro" id="IPR006221">
    <property type="entry name" value="TrpG/PapA_dom"/>
</dbReference>
<keyword evidence="10" id="KW-1185">Reference proteome</keyword>
<dbReference type="SUPFAM" id="SSF56322">
    <property type="entry name" value="ADC synthase"/>
    <property type="match status" value="1"/>
</dbReference>
<dbReference type="InterPro" id="IPR019999">
    <property type="entry name" value="Anth_synth_I-like"/>
</dbReference>
<feature type="domain" description="Glutamine amidotransferase" evidence="6">
    <location>
        <begin position="23"/>
        <end position="204"/>
    </location>
</feature>
<comment type="caution">
    <text evidence="9">The sequence shown here is derived from an EMBL/GenBank/DDBJ whole genome shotgun (WGS) entry which is preliminary data.</text>
</comment>
<dbReference type="Pfam" id="PF00117">
    <property type="entry name" value="GATase"/>
    <property type="match status" value="1"/>
</dbReference>
<dbReference type="PANTHER" id="PTHR11236:SF18">
    <property type="entry name" value="AMINODEOXYCHORISMATE SYNTHASE"/>
    <property type="match status" value="1"/>
</dbReference>
<evidence type="ECO:0000256" key="2">
    <source>
        <dbReference type="ARBA" id="ARBA00013139"/>
    </source>
</evidence>
<evidence type="ECO:0000313" key="9">
    <source>
        <dbReference type="EMBL" id="MBY6320818.1"/>
    </source>
</evidence>
<accession>A0ABS7NS23</accession>
<reference evidence="9 10" key="1">
    <citation type="submission" date="2020-06" db="EMBL/GenBank/DDBJ databases">
        <title>Taxonomy, biology and ecology of Rhodococcus bacteria occurring in California pistachio and other woody hosts as revealed by genome sequence analyses.</title>
        <authorList>
            <person name="Gai Y."/>
            <person name="Riely B."/>
        </authorList>
    </citation>
    <scope>NUCLEOTIDE SEQUENCE [LARGE SCALE GENOMIC DNA]</scope>
    <source>
        <strain evidence="9 10">BP-284</strain>
    </source>
</reference>
<evidence type="ECO:0000256" key="1">
    <source>
        <dbReference type="ARBA" id="ARBA00005970"/>
    </source>
</evidence>
<gene>
    <name evidence="9" type="primary">pabB</name>
    <name evidence="9" type="ORF">HQ605_08300</name>
</gene>